<organism evidence="13 14">
    <name type="scientific">Parasutterella muris</name>
    <dbReference type="NCBI Taxonomy" id="2565572"/>
    <lineage>
        <taxon>Bacteria</taxon>
        <taxon>Pseudomonadati</taxon>
        <taxon>Pseudomonadota</taxon>
        <taxon>Betaproteobacteria</taxon>
        <taxon>Burkholderiales</taxon>
        <taxon>Sutterellaceae</taxon>
        <taxon>Parasutterella</taxon>
    </lineage>
</organism>
<gene>
    <name evidence="13" type="ORF">E5987_04975</name>
</gene>
<dbReference type="GO" id="GO:0009279">
    <property type="term" value="C:cell outer membrane"/>
    <property type="evidence" value="ECO:0007669"/>
    <property type="project" value="UniProtKB-SubCell"/>
</dbReference>
<evidence type="ECO:0000256" key="4">
    <source>
        <dbReference type="ARBA" id="ARBA00022452"/>
    </source>
</evidence>
<dbReference type="RefSeq" id="WP_160334994.1">
    <property type="nucleotide sequence ID" value="NZ_WSRP01000012.1"/>
</dbReference>
<dbReference type="GO" id="GO:0046930">
    <property type="term" value="C:pore complex"/>
    <property type="evidence" value="ECO:0007669"/>
    <property type="project" value="UniProtKB-KW"/>
</dbReference>
<dbReference type="EMBL" id="WSRP01000012">
    <property type="protein sequence ID" value="MVX56562.1"/>
    <property type="molecule type" value="Genomic_DNA"/>
</dbReference>
<keyword evidence="5" id="KW-0812">Transmembrane</keyword>
<dbReference type="PANTHER" id="PTHR34501:SF9">
    <property type="entry name" value="MAJOR OUTER MEMBRANE PROTEIN P.IA"/>
    <property type="match status" value="1"/>
</dbReference>
<evidence type="ECO:0000256" key="2">
    <source>
        <dbReference type="ARBA" id="ARBA00011233"/>
    </source>
</evidence>
<dbReference type="InterPro" id="IPR023614">
    <property type="entry name" value="Porin_dom_sf"/>
</dbReference>
<reference evidence="13 14" key="1">
    <citation type="submission" date="2019-12" db="EMBL/GenBank/DDBJ databases">
        <title>Microbes associate with the intestines of laboratory mice.</title>
        <authorList>
            <person name="Navarre W."/>
            <person name="Wong E."/>
        </authorList>
    </citation>
    <scope>NUCLEOTIDE SEQUENCE [LARGE SCALE GENOMIC DNA]</scope>
    <source>
        <strain evidence="13 14">NM82_D38</strain>
    </source>
</reference>
<comment type="caution">
    <text evidence="13">The sequence shown here is derived from an EMBL/GenBank/DDBJ whole genome shotgun (WGS) entry which is preliminary data.</text>
</comment>
<evidence type="ECO:0000256" key="1">
    <source>
        <dbReference type="ARBA" id="ARBA00004571"/>
    </source>
</evidence>
<keyword evidence="8" id="KW-0626">Porin</keyword>
<name>A0A6L6YI96_9BURK</name>
<dbReference type="InterPro" id="IPR002299">
    <property type="entry name" value="Porin_Neis"/>
</dbReference>
<dbReference type="AlphaFoldDB" id="A0A6L6YI96"/>
<evidence type="ECO:0000313" key="13">
    <source>
        <dbReference type="EMBL" id="MVX56562.1"/>
    </source>
</evidence>
<dbReference type="InterPro" id="IPR033900">
    <property type="entry name" value="Gram_neg_porin_domain"/>
</dbReference>
<feature type="domain" description="Porin" evidence="12">
    <location>
        <begin position="10"/>
        <end position="328"/>
    </location>
</feature>
<comment type="subcellular location">
    <subcellularLocation>
        <location evidence="1">Cell outer membrane</location>
        <topology evidence="1">Multi-pass membrane protein</topology>
    </subcellularLocation>
</comment>
<evidence type="ECO:0000313" key="14">
    <source>
        <dbReference type="Proteomes" id="UP000472580"/>
    </source>
</evidence>
<evidence type="ECO:0000256" key="8">
    <source>
        <dbReference type="ARBA" id="ARBA00023114"/>
    </source>
</evidence>
<evidence type="ECO:0000256" key="3">
    <source>
        <dbReference type="ARBA" id="ARBA00022448"/>
    </source>
</evidence>
<evidence type="ECO:0000256" key="5">
    <source>
        <dbReference type="ARBA" id="ARBA00022692"/>
    </source>
</evidence>
<keyword evidence="4" id="KW-1134">Transmembrane beta strand</keyword>
<keyword evidence="7" id="KW-0406">Ion transport</keyword>
<evidence type="ECO:0000256" key="11">
    <source>
        <dbReference type="SAM" id="SignalP"/>
    </source>
</evidence>
<keyword evidence="10" id="KW-0998">Cell outer membrane</keyword>
<evidence type="ECO:0000256" key="10">
    <source>
        <dbReference type="ARBA" id="ARBA00023237"/>
    </source>
</evidence>
<dbReference type="PRINTS" id="PR00184">
    <property type="entry name" value="NEISSPPORIN"/>
</dbReference>
<dbReference type="CDD" id="cd00342">
    <property type="entry name" value="gram_neg_porins"/>
    <property type="match status" value="1"/>
</dbReference>
<dbReference type="Gene3D" id="2.40.160.10">
    <property type="entry name" value="Porin"/>
    <property type="match status" value="1"/>
</dbReference>
<keyword evidence="6 11" id="KW-0732">Signal</keyword>
<feature type="signal peptide" evidence="11">
    <location>
        <begin position="1"/>
        <end position="20"/>
    </location>
</feature>
<dbReference type="InterPro" id="IPR050298">
    <property type="entry name" value="Gram-neg_bact_OMP"/>
</dbReference>
<keyword evidence="14" id="KW-1185">Reference proteome</keyword>
<feature type="chain" id="PRO_5026960029" evidence="11">
    <location>
        <begin position="21"/>
        <end position="355"/>
    </location>
</feature>
<dbReference type="Proteomes" id="UP000472580">
    <property type="component" value="Unassembled WGS sequence"/>
</dbReference>
<evidence type="ECO:0000259" key="12">
    <source>
        <dbReference type="Pfam" id="PF13609"/>
    </source>
</evidence>
<dbReference type="GO" id="GO:0034220">
    <property type="term" value="P:monoatomic ion transmembrane transport"/>
    <property type="evidence" value="ECO:0007669"/>
    <property type="project" value="InterPro"/>
</dbReference>
<evidence type="ECO:0000256" key="7">
    <source>
        <dbReference type="ARBA" id="ARBA00023065"/>
    </source>
</evidence>
<comment type="subunit">
    <text evidence="2">Homotrimer.</text>
</comment>
<dbReference type="PANTHER" id="PTHR34501">
    <property type="entry name" value="PROTEIN YDDL-RELATED"/>
    <property type="match status" value="1"/>
</dbReference>
<dbReference type="InterPro" id="IPR001702">
    <property type="entry name" value="Porin_Gram-ve"/>
</dbReference>
<dbReference type="PRINTS" id="PR00182">
    <property type="entry name" value="ECOLNEIPORIN"/>
</dbReference>
<dbReference type="SUPFAM" id="SSF56935">
    <property type="entry name" value="Porins"/>
    <property type="match status" value="1"/>
</dbReference>
<evidence type="ECO:0000256" key="6">
    <source>
        <dbReference type="ARBA" id="ARBA00022729"/>
    </source>
</evidence>
<protein>
    <submittedName>
        <fullName evidence="13">Porin</fullName>
    </submittedName>
</protein>
<keyword evidence="9" id="KW-0472">Membrane</keyword>
<dbReference type="OrthoDB" id="5289162at2"/>
<dbReference type="Pfam" id="PF13609">
    <property type="entry name" value="Porin_4"/>
    <property type="match status" value="1"/>
</dbReference>
<sequence>MKKTLLAMGVLGAFSSLAFAASNVTLYGLIEEGVVVSKAKHKDTIVDLKAGFDSGNRWGIKGVEELGNGYSVGFILEQGFNADDGSEGVAGKAFNRESILYVNGGFGSVAFGRTGGLAFAQSRAILSGWVFGTGYGSGAWNAIDFVAKRMNNVVSYASPSFGGVTIHAMYSNSGSNELAVDDKNKWSKNGHYYGIGAKYANGPILSSLIFEATQNKNSLEVDGKEQITNHNPKYGINYGLSWDFGAVTPMFAYQYVWQDQGNKDHQFGLSAKINAGGGAIKVGARYTFGKNDGAAAGTEDKHNAWLVGAAYEYPLSKRTMIKSYAGYADGGKAWKDTADTKYNGYQVYLGLCHKF</sequence>
<accession>A0A6L6YI96</accession>
<evidence type="ECO:0000256" key="9">
    <source>
        <dbReference type="ARBA" id="ARBA00023136"/>
    </source>
</evidence>
<proteinExistence type="predicted"/>
<keyword evidence="3" id="KW-0813">Transport</keyword>
<dbReference type="GO" id="GO:0015288">
    <property type="term" value="F:porin activity"/>
    <property type="evidence" value="ECO:0007669"/>
    <property type="project" value="UniProtKB-KW"/>
</dbReference>